<comment type="function">
    <text evidence="6">Catalyzes the hydrolysis of queuosine 5'-phosphate, releasing the nucleobase queuine (q). Is required for salvage of queuine from exogenous queuosine (Q) that is imported and then converted to queuosine 5'-phosphate intracellularly.</text>
</comment>
<evidence type="ECO:0000256" key="4">
    <source>
        <dbReference type="ARBA" id="ARBA00035393"/>
    </source>
</evidence>
<evidence type="ECO:0000256" key="2">
    <source>
        <dbReference type="ARBA" id="ARBA00035119"/>
    </source>
</evidence>
<dbReference type="EMBL" id="OZ019909">
    <property type="protein sequence ID" value="CAK9208422.1"/>
    <property type="molecule type" value="Genomic_DNA"/>
</dbReference>
<evidence type="ECO:0000256" key="5">
    <source>
        <dbReference type="ARBA" id="ARBA00048204"/>
    </source>
</evidence>
<keyword evidence="8" id="KW-1185">Reference proteome</keyword>
<proteinExistence type="inferred from homology"/>
<gene>
    <name evidence="7" type="ORF">CSSPTR1EN2_LOCUS9175</name>
</gene>
<comment type="catalytic activity">
    <reaction evidence="5 6">
        <text>queuosine 5'-phosphate + H2O = queuine + D-ribose 5-phosphate</text>
        <dbReference type="Rhea" id="RHEA:75387"/>
        <dbReference type="ChEBI" id="CHEBI:15377"/>
        <dbReference type="ChEBI" id="CHEBI:17433"/>
        <dbReference type="ChEBI" id="CHEBI:78346"/>
        <dbReference type="ChEBI" id="CHEBI:194371"/>
    </reaction>
    <physiologicalReaction direction="left-to-right" evidence="5 6">
        <dbReference type="Rhea" id="RHEA:75388"/>
    </physiologicalReaction>
</comment>
<evidence type="ECO:0000256" key="6">
    <source>
        <dbReference type="RuleBase" id="RU365002"/>
    </source>
</evidence>
<keyword evidence="1 6" id="KW-0378">Hydrolase</keyword>
<evidence type="ECO:0000256" key="1">
    <source>
        <dbReference type="ARBA" id="ARBA00022801"/>
    </source>
</evidence>
<evidence type="ECO:0000256" key="3">
    <source>
        <dbReference type="ARBA" id="ARBA00035306"/>
    </source>
</evidence>
<dbReference type="EC" id="3.2.2.-" evidence="6"/>
<accession>A0ABP0TYA6</accession>
<comment type="similarity">
    <text evidence="2 6">Belongs to the QNG1 protein family.</text>
</comment>
<dbReference type="PANTHER" id="PTHR21314">
    <property type="entry name" value="QUEUOSINE 5'-PHOSPHATE N-GLYCOSYLASE_HYDROLASE-RELATED"/>
    <property type="match status" value="1"/>
</dbReference>
<evidence type="ECO:0000313" key="7">
    <source>
        <dbReference type="EMBL" id="CAK9208422.1"/>
    </source>
</evidence>
<dbReference type="Proteomes" id="UP001497512">
    <property type="component" value="Chromosome 17"/>
</dbReference>
<sequence length="309" mass="34966">MEAVRSSCLWVASNASHVAINPAGIEKLVERLDGRLPTVKWDFEGIHYFDNGPLTAQYLLVLDTLNFCFWPDEELQYDHLAAGLAQALKADHTVFDAQRLKNCTGMMLREMLQWPRPLPLEDERARLLREVGTGLEQWFNGQAVNLIAAAKGSAVTLVELLTQHFPGFRDHCVYKGHQVFLYKRAQIFVADIWGAFKGLDLGEFKDIASITMFADYVVPAVLRHWGILTCSPTLATVLDTSQELTPGSEEEVEIRACSITAVEWLREYLTARSGKQVLSVHVDWWLWSSGLPNASEKVPPYHRTQTIYY</sequence>
<dbReference type="InterPro" id="IPR019438">
    <property type="entry name" value="Q_salvage"/>
</dbReference>
<reference evidence="7" key="1">
    <citation type="submission" date="2024-02" db="EMBL/GenBank/DDBJ databases">
        <authorList>
            <consortium name="ELIXIR-Norway"/>
            <consortium name="Elixir Norway"/>
        </authorList>
    </citation>
    <scope>NUCLEOTIDE SEQUENCE</scope>
</reference>
<dbReference type="PANTHER" id="PTHR21314:SF0">
    <property type="entry name" value="QUEUOSINE 5'-PHOSPHATE N-GLYCOSYLASE_HYDROLASE"/>
    <property type="match status" value="1"/>
</dbReference>
<dbReference type="Pfam" id="PF10343">
    <property type="entry name" value="Q_salvage"/>
    <property type="match status" value="1"/>
</dbReference>
<organism evidence="7 8">
    <name type="scientific">Sphagnum troendelagicum</name>
    <dbReference type="NCBI Taxonomy" id="128251"/>
    <lineage>
        <taxon>Eukaryota</taxon>
        <taxon>Viridiplantae</taxon>
        <taxon>Streptophyta</taxon>
        <taxon>Embryophyta</taxon>
        <taxon>Bryophyta</taxon>
        <taxon>Sphagnophytina</taxon>
        <taxon>Sphagnopsida</taxon>
        <taxon>Sphagnales</taxon>
        <taxon>Sphagnaceae</taxon>
        <taxon>Sphagnum</taxon>
    </lineage>
</organism>
<protein>
    <recommendedName>
        <fullName evidence="3 6">Queuosine 5'-phosphate N-glycosylase/hydrolase</fullName>
        <ecNumber evidence="6">3.2.2.-</ecNumber>
    </recommendedName>
    <alternativeName>
        <fullName evidence="4 6">Queuosine-nucleotide N-glycosylase/hydrolase</fullName>
    </alternativeName>
</protein>
<evidence type="ECO:0000313" key="8">
    <source>
        <dbReference type="Proteomes" id="UP001497512"/>
    </source>
</evidence>
<name>A0ABP0TYA6_9BRYO</name>